<keyword evidence="2" id="KW-1185">Reference proteome</keyword>
<sequence length="830" mass="90637">MTEYEYADRERAYGHSRYPSQNTIPIPYSPGRTASSASWIQPSFQQAYSSNPSQGAPTEYRSRPLPTPQAQFMQPYSNVPTTNHTDGYPESNPYEEEMEWMNVNDGPDDPDMEYDHGYPDDGYDQGEDGYYEQDHEPEDLEADRDHLGGGNPMLPGGGYGMGGGFNPPGPGPGQSYFEPPSSPPPTRSFVGGFVRGLKKLPKAMFSYRDKKKLRKGSMDSAGGVVTTAPGLFPEYADPNPPGGLFAEPGEDFRQSTPVPEEYEDSHPAQQPQPSTSRQQWPRRPPPPSEDDLGLTELTQPSQLYRVPEEPANFQDSPEPPYLPPSREALTSVQLYPPTSIAPSQFQQDRPPSTTSSSQDTEVQPQQQQQDHRQPSPHPHGSQNRHSHPHQEITPFPNDNIHNPGQMPIPGRTEVPVETRVVTPVQAELQPASDFDRMSDAGPRRHRRHQNLNGRSETPPASEPLKVELNPFFRFFHTLYNMPWIARDRITVDYSPPPDPRPVPVQKHVKPSKSILDRSWYLDKRRRRASRASADTATVTVDQTATVHSRRMSATTSRTGTSILSPLLSPAPILRGRRNSIGGHRRRHGTTSTSNHRRRAHTLTAGEVPPVPMMPPGLVSGPSPMMSPYYPYPYFPYGAYPYPFAPPPQQIAGAPAAGTGTGTGASTAPTQAGGNIHRTASNATRAGANSKSNSGGGGGGGTGSGSRHHHRSASRHRRDHATSPSRHHSPRQIQYIPMPMPPPFVTPPPMHQMQPMTSPPGPLYIVHPTASTTSPPGSPPQPHLLSPQIYMYSMPPGVPHGYEYAAPMPGTMPGAGGGSTKARSGGGGDGT</sequence>
<accession>A0ACD3ARF3</accession>
<dbReference type="EMBL" id="ML208366">
    <property type="protein sequence ID" value="TFK67819.1"/>
    <property type="molecule type" value="Genomic_DNA"/>
</dbReference>
<name>A0ACD3ARF3_9AGAR</name>
<evidence type="ECO:0000313" key="2">
    <source>
        <dbReference type="Proteomes" id="UP000308600"/>
    </source>
</evidence>
<protein>
    <submittedName>
        <fullName evidence="1">Uncharacterized protein</fullName>
    </submittedName>
</protein>
<organism evidence="1 2">
    <name type="scientific">Pluteus cervinus</name>
    <dbReference type="NCBI Taxonomy" id="181527"/>
    <lineage>
        <taxon>Eukaryota</taxon>
        <taxon>Fungi</taxon>
        <taxon>Dikarya</taxon>
        <taxon>Basidiomycota</taxon>
        <taxon>Agaricomycotina</taxon>
        <taxon>Agaricomycetes</taxon>
        <taxon>Agaricomycetidae</taxon>
        <taxon>Agaricales</taxon>
        <taxon>Pluteineae</taxon>
        <taxon>Pluteaceae</taxon>
        <taxon>Pluteus</taxon>
    </lineage>
</organism>
<proteinExistence type="predicted"/>
<evidence type="ECO:0000313" key="1">
    <source>
        <dbReference type="EMBL" id="TFK67819.1"/>
    </source>
</evidence>
<dbReference type="Proteomes" id="UP000308600">
    <property type="component" value="Unassembled WGS sequence"/>
</dbReference>
<reference evidence="1 2" key="1">
    <citation type="journal article" date="2019" name="Nat. Ecol. Evol.">
        <title>Megaphylogeny resolves global patterns of mushroom evolution.</title>
        <authorList>
            <person name="Varga T."/>
            <person name="Krizsan K."/>
            <person name="Foldi C."/>
            <person name="Dima B."/>
            <person name="Sanchez-Garcia M."/>
            <person name="Sanchez-Ramirez S."/>
            <person name="Szollosi G.J."/>
            <person name="Szarkandi J.G."/>
            <person name="Papp V."/>
            <person name="Albert L."/>
            <person name="Andreopoulos W."/>
            <person name="Angelini C."/>
            <person name="Antonin V."/>
            <person name="Barry K.W."/>
            <person name="Bougher N.L."/>
            <person name="Buchanan P."/>
            <person name="Buyck B."/>
            <person name="Bense V."/>
            <person name="Catcheside P."/>
            <person name="Chovatia M."/>
            <person name="Cooper J."/>
            <person name="Damon W."/>
            <person name="Desjardin D."/>
            <person name="Finy P."/>
            <person name="Geml J."/>
            <person name="Haridas S."/>
            <person name="Hughes K."/>
            <person name="Justo A."/>
            <person name="Karasinski D."/>
            <person name="Kautmanova I."/>
            <person name="Kiss B."/>
            <person name="Kocsube S."/>
            <person name="Kotiranta H."/>
            <person name="LaButti K.M."/>
            <person name="Lechner B.E."/>
            <person name="Liimatainen K."/>
            <person name="Lipzen A."/>
            <person name="Lukacs Z."/>
            <person name="Mihaltcheva S."/>
            <person name="Morgado L.N."/>
            <person name="Niskanen T."/>
            <person name="Noordeloos M.E."/>
            <person name="Ohm R.A."/>
            <person name="Ortiz-Santana B."/>
            <person name="Ovrebo C."/>
            <person name="Racz N."/>
            <person name="Riley R."/>
            <person name="Savchenko A."/>
            <person name="Shiryaev A."/>
            <person name="Soop K."/>
            <person name="Spirin V."/>
            <person name="Szebenyi C."/>
            <person name="Tomsovsky M."/>
            <person name="Tulloss R.E."/>
            <person name="Uehling J."/>
            <person name="Grigoriev I.V."/>
            <person name="Vagvolgyi C."/>
            <person name="Papp T."/>
            <person name="Martin F.M."/>
            <person name="Miettinen O."/>
            <person name="Hibbett D.S."/>
            <person name="Nagy L.G."/>
        </authorList>
    </citation>
    <scope>NUCLEOTIDE SEQUENCE [LARGE SCALE GENOMIC DNA]</scope>
    <source>
        <strain evidence="1 2">NL-1719</strain>
    </source>
</reference>
<gene>
    <name evidence="1" type="ORF">BDN72DRAFT_898647</name>
</gene>